<keyword evidence="6" id="KW-0061">Asparagine biosynthesis</keyword>
<evidence type="ECO:0000256" key="4">
    <source>
        <dbReference type="ARBA" id="ARBA00022741"/>
    </source>
</evidence>
<sequence length="327" mass="37777">MYKSKLNIKETQKAIQSLKKYFQTLLQENLNLTRATAPLFLLKETGLNDGLNGEAAVGFSPKNQPEVHLEIVHSLAKWKRHALKQYNYLPREGIYTDMNAVRKEEDLDFTHSYYVDQWDWEVIINKEDRNIAFLQNTVKKIYSVLYQTKELLVKEFPSLENNLSKDLFFITAQELEDLYPSLSLSEREDAIVRDKGSVFIYQIGHKLKSGLIHSLRAFDYDDWNLNGDLLVYSKVHNKAIELSSMGIRVNQDSIVSQSNKTLEEVKSLSPYHQSIIENTLPLTIGGGIGQSRVSMFLLEKMHIGEVQASYWPEEYRLELKEKGIILL</sequence>
<evidence type="ECO:0000256" key="3">
    <source>
        <dbReference type="ARBA" id="ARBA00022605"/>
    </source>
</evidence>
<dbReference type="AlphaFoldDB" id="A0A449AEA1"/>
<evidence type="ECO:0000256" key="7">
    <source>
        <dbReference type="NCBIfam" id="TIGR00669"/>
    </source>
</evidence>
<dbReference type="GO" id="GO:0004071">
    <property type="term" value="F:aspartate-ammonia ligase activity"/>
    <property type="evidence" value="ECO:0007669"/>
    <property type="project" value="UniProtKB-UniRule"/>
</dbReference>
<evidence type="ECO:0000313" key="9">
    <source>
        <dbReference type="EMBL" id="VEU63314.1"/>
    </source>
</evidence>
<keyword evidence="3" id="KW-0028">Amino-acid biosynthesis</keyword>
<dbReference type="PANTHER" id="PTHR30073:SF5">
    <property type="entry name" value="ASPARTATE--AMMONIA LIGASE"/>
    <property type="match status" value="1"/>
</dbReference>
<dbReference type="OrthoDB" id="9766088at2"/>
<feature type="domain" description="Aminoacyl-transfer RNA synthetases class-II family profile" evidence="8">
    <location>
        <begin position="16"/>
        <end position="312"/>
    </location>
</feature>
<name>A0A449AEA1_9BACT</name>
<evidence type="ECO:0000313" key="10">
    <source>
        <dbReference type="Proteomes" id="UP000289952"/>
    </source>
</evidence>
<proteinExistence type="predicted"/>
<keyword evidence="1" id="KW-0963">Cytoplasm</keyword>
<dbReference type="InterPro" id="IPR004618">
    <property type="entry name" value="AsnA"/>
</dbReference>
<protein>
    <recommendedName>
        <fullName evidence="7">Aspartate--ammonia ligase</fullName>
        <ecNumber evidence="7">6.3.1.1</ecNumber>
    </recommendedName>
</protein>
<dbReference type="EMBL" id="LR214972">
    <property type="protein sequence ID" value="VEU63314.1"/>
    <property type="molecule type" value="Genomic_DNA"/>
</dbReference>
<keyword evidence="4" id="KW-0547">Nucleotide-binding</keyword>
<evidence type="ECO:0000259" key="8">
    <source>
        <dbReference type="PROSITE" id="PS50862"/>
    </source>
</evidence>
<dbReference type="SUPFAM" id="SSF55681">
    <property type="entry name" value="Class II aaRS and biotin synthetases"/>
    <property type="match status" value="1"/>
</dbReference>
<keyword evidence="5" id="KW-0067">ATP-binding</keyword>
<dbReference type="EC" id="6.3.1.1" evidence="7"/>
<organism evidence="9 10">
    <name type="scientific">Mycoplasmopsis bovirhinis</name>
    <dbReference type="NCBI Taxonomy" id="29553"/>
    <lineage>
        <taxon>Bacteria</taxon>
        <taxon>Bacillati</taxon>
        <taxon>Mycoplasmatota</taxon>
        <taxon>Mycoplasmoidales</taxon>
        <taxon>Metamycoplasmataceae</taxon>
        <taxon>Mycoplasmopsis</taxon>
    </lineage>
</organism>
<keyword evidence="2 9" id="KW-0436">Ligase</keyword>
<keyword evidence="10" id="KW-1185">Reference proteome</keyword>
<evidence type="ECO:0000256" key="2">
    <source>
        <dbReference type="ARBA" id="ARBA00022598"/>
    </source>
</evidence>
<dbReference type="Proteomes" id="UP000289952">
    <property type="component" value="Chromosome"/>
</dbReference>
<dbReference type="InterPro" id="IPR045864">
    <property type="entry name" value="aa-tRNA-synth_II/BPL/LPL"/>
</dbReference>
<dbReference type="PIRSF" id="PIRSF001555">
    <property type="entry name" value="Asp_ammon_ligase"/>
    <property type="match status" value="1"/>
</dbReference>
<evidence type="ECO:0000256" key="5">
    <source>
        <dbReference type="ARBA" id="ARBA00022840"/>
    </source>
</evidence>
<dbReference type="PANTHER" id="PTHR30073">
    <property type="entry name" value="ASPARTATE--AMMONIA LIGASE"/>
    <property type="match status" value="1"/>
</dbReference>
<gene>
    <name evidence="9" type="primary">asnA</name>
    <name evidence="9" type="ORF">NCTC10118_00404</name>
</gene>
<dbReference type="RefSeq" id="WP_129621510.1">
    <property type="nucleotide sequence ID" value="NZ_LR214972.1"/>
</dbReference>
<accession>A0A449AEA1</accession>
<dbReference type="InterPro" id="IPR006195">
    <property type="entry name" value="aa-tRNA-synth_II"/>
</dbReference>
<evidence type="ECO:0000256" key="1">
    <source>
        <dbReference type="ARBA" id="ARBA00022490"/>
    </source>
</evidence>
<dbReference type="GO" id="GO:0005829">
    <property type="term" value="C:cytosol"/>
    <property type="evidence" value="ECO:0007669"/>
    <property type="project" value="TreeGrafter"/>
</dbReference>
<evidence type="ECO:0000256" key="6">
    <source>
        <dbReference type="ARBA" id="ARBA00022888"/>
    </source>
</evidence>
<dbReference type="Pfam" id="PF03590">
    <property type="entry name" value="AsnA"/>
    <property type="match status" value="1"/>
</dbReference>
<reference evidence="9 10" key="1">
    <citation type="submission" date="2019-01" db="EMBL/GenBank/DDBJ databases">
        <authorList>
            <consortium name="Pathogen Informatics"/>
        </authorList>
    </citation>
    <scope>NUCLEOTIDE SEQUENCE [LARGE SCALE GENOMIC DNA]</scope>
    <source>
        <strain evidence="9 10">NCTC10118</strain>
    </source>
</reference>
<dbReference type="GO" id="GO:0005524">
    <property type="term" value="F:ATP binding"/>
    <property type="evidence" value="ECO:0007669"/>
    <property type="project" value="UniProtKB-KW"/>
</dbReference>
<dbReference type="Gene3D" id="3.30.930.10">
    <property type="entry name" value="Bira Bifunctional Protein, Domain 2"/>
    <property type="match status" value="1"/>
</dbReference>
<dbReference type="GO" id="GO:0006529">
    <property type="term" value="P:asparagine biosynthetic process"/>
    <property type="evidence" value="ECO:0007669"/>
    <property type="project" value="UniProtKB-UniRule"/>
</dbReference>
<dbReference type="PROSITE" id="PS50862">
    <property type="entry name" value="AA_TRNA_LIGASE_II"/>
    <property type="match status" value="1"/>
</dbReference>
<dbReference type="NCBIfam" id="TIGR00669">
    <property type="entry name" value="asnA"/>
    <property type="match status" value="1"/>
</dbReference>